<keyword evidence="2" id="KW-1133">Transmembrane helix</keyword>
<protein>
    <submittedName>
        <fullName evidence="4">Diguanylate cyclase (GGDEF)-like protein</fullName>
    </submittedName>
</protein>
<keyword evidence="5" id="KW-1185">Reference proteome</keyword>
<accession>A0A4R2R1D0</accession>
<reference evidence="4 5" key="1">
    <citation type="submission" date="2019-03" db="EMBL/GenBank/DDBJ databases">
        <title>Genomic Encyclopedia of Type Strains, Phase IV (KMG-IV): sequencing the most valuable type-strain genomes for metagenomic binning, comparative biology and taxonomic classification.</title>
        <authorList>
            <person name="Goeker M."/>
        </authorList>
    </citation>
    <scope>NUCLEOTIDE SEQUENCE [LARGE SCALE GENOMIC DNA]</scope>
    <source>
        <strain evidence="4 5">DSM 45765</strain>
    </source>
</reference>
<dbReference type="GO" id="GO:1902201">
    <property type="term" value="P:negative regulation of bacterial-type flagellum-dependent cell motility"/>
    <property type="evidence" value="ECO:0007669"/>
    <property type="project" value="TreeGrafter"/>
</dbReference>
<organism evidence="4 5">
    <name type="scientific">Tamaricihabitans halophyticus</name>
    <dbReference type="NCBI Taxonomy" id="1262583"/>
    <lineage>
        <taxon>Bacteria</taxon>
        <taxon>Bacillati</taxon>
        <taxon>Actinomycetota</taxon>
        <taxon>Actinomycetes</taxon>
        <taxon>Pseudonocardiales</taxon>
        <taxon>Pseudonocardiaceae</taxon>
        <taxon>Tamaricihabitans</taxon>
    </lineage>
</organism>
<evidence type="ECO:0000259" key="3">
    <source>
        <dbReference type="PROSITE" id="PS50887"/>
    </source>
</evidence>
<feature type="transmembrane region" description="Helical" evidence="2">
    <location>
        <begin position="134"/>
        <end position="155"/>
    </location>
</feature>
<feature type="transmembrane region" description="Helical" evidence="2">
    <location>
        <begin position="95"/>
        <end position="114"/>
    </location>
</feature>
<dbReference type="PANTHER" id="PTHR45138:SF9">
    <property type="entry name" value="DIGUANYLATE CYCLASE DGCM-RELATED"/>
    <property type="match status" value="1"/>
</dbReference>
<dbReference type="Proteomes" id="UP000294911">
    <property type="component" value="Unassembled WGS sequence"/>
</dbReference>
<keyword evidence="2" id="KW-0472">Membrane</keyword>
<dbReference type="Pfam" id="PF00990">
    <property type="entry name" value="GGDEF"/>
    <property type="match status" value="1"/>
</dbReference>
<evidence type="ECO:0000256" key="2">
    <source>
        <dbReference type="SAM" id="Phobius"/>
    </source>
</evidence>
<feature type="transmembrane region" description="Helical" evidence="2">
    <location>
        <begin position="259"/>
        <end position="289"/>
    </location>
</feature>
<dbReference type="EMBL" id="SLXQ01000001">
    <property type="protein sequence ID" value="TCP56490.1"/>
    <property type="molecule type" value="Genomic_DNA"/>
</dbReference>
<dbReference type="CDD" id="cd01949">
    <property type="entry name" value="GGDEF"/>
    <property type="match status" value="1"/>
</dbReference>
<dbReference type="SUPFAM" id="SSF55073">
    <property type="entry name" value="Nucleotide cyclase"/>
    <property type="match status" value="1"/>
</dbReference>
<feature type="compositionally biased region" description="Basic residues" evidence="1">
    <location>
        <begin position="1"/>
        <end position="20"/>
    </location>
</feature>
<sequence>MRISTHGRARPTPPFRKRSAAARAELDTAPADRPAEQSAGSTKQPAPARGSLSEMDLFAHTTPLGVTWILLCEVLVLGWAGFATWTSAAPISKDWLMFGLLAASALIHMTLTKPAEERRRAAHLRREHIAHTSVWNFTGALILPVPLLLALVLIIRSSQYMIARKPLGRYLFTTSAITASVLATYTVADVTPVHDWFAGTRAVPTNINEVVTGLLAITAAAAAYYVAQTLIIGVARVFRENWAIVPILGSREENFDLAITISLGLVAAGASNQAFGLTLLVVSLILVTYTRLTQRVEQLETERNQLKVDALHDALTGLPNRRSFNPAAELALVTDAARKQPSALLMFDLDRFKQWNTDLGHIGADQVLTAVTRTLREHTRDGDLLCRWGGEEIAVLLPNTDASNALAVAERFRVAIESMTVTVTKPMGGRPVTLNQDIPGCTISGGIAISTEHGTELLPLQEAADLALQQAKDGGRNQVCLATPEPSRSTH</sequence>
<dbReference type="InterPro" id="IPR000160">
    <property type="entry name" value="GGDEF_dom"/>
</dbReference>
<dbReference type="PROSITE" id="PS50887">
    <property type="entry name" value="GGDEF"/>
    <property type="match status" value="1"/>
</dbReference>
<dbReference type="RefSeq" id="WP_132875085.1">
    <property type="nucleotide sequence ID" value="NZ_SLXQ01000001.1"/>
</dbReference>
<dbReference type="NCBIfam" id="TIGR00254">
    <property type="entry name" value="GGDEF"/>
    <property type="match status" value="1"/>
</dbReference>
<dbReference type="Gene3D" id="3.30.70.270">
    <property type="match status" value="1"/>
</dbReference>
<evidence type="ECO:0000313" key="4">
    <source>
        <dbReference type="EMBL" id="TCP56490.1"/>
    </source>
</evidence>
<dbReference type="InterPro" id="IPR050469">
    <property type="entry name" value="Diguanylate_Cyclase"/>
</dbReference>
<dbReference type="PANTHER" id="PTHR45138">
    <property type="entry name" value="REGULATORY COMPONENTS OF SENSORY TRANSDUCTION SYSTEM"/>
    <property type="match status" value="1"/>
</dbReference>
<keyword evidence="2" id="KW-0812">Transmembrane</keyword>
<gene>
    <name evidence="4" type="ORF">EV191_101433</name>
</gene>
<name>A0A4R2R1D0_9PSEU</name>
<evidence type="ECO:0000313" key="5">
    <source>
        <dbReference type="Proteomes" id="UP000294911"/>
    </source>
</evidence>
<proteinExistence type="predicted"/>
<dbReference type="SMART" id="SM00267">
    <property type="entry name" value="GGDEF"/>
    <property type="match status" value="1"/>
</dbReference>
<feature type="domain" description="GGDEF" evidence="3">
    <location>
        <begin position="340"/>
        <end position="484"/>
    </location>
</feature>
<feature type="transmembrane region" description="Helical" evidence="2">
    <location>
        <begin position="167"/>
        <end position="188"/>
    </location>
</feature>
<feature type="transmembrane region" description="Helical" evidence="2">
    <location>
        <begin position="214"/>
        <end position="238"/>
    </location>
</feature>
<dbReference type="GO" id="GO:0005886">
    <property type="term" value="C:plasma membrane"/>
    <property type="evidence" value="ECO:0007669"/>
    <property type="project" value="TreeGrafter"/>
</dbReference>
<feature type="transmembrane region" description="Helical" evidence="2">
    <location>
        <begin position="65"/>
        <end position="83"/>
    </location>
</feature>
<comment type="caution">
    <text evidence="4">The sequence shown here is derived from an EMBL/GenBank/DDBJ whole genome shotgun (WGS) entry which is preliminary data.</text>
</comment>
<evidence type="ECO:0000256" key="1">
    <source>
        <dbReference type="SAM" id="MobiDB-lite"/>
    </source>
</evidence>
<dbReference type="InterPro" id="IPR043128">
    <property type="entry name" value="Rev_trsase/Diguanyl_cyclase"/>
</dbReference>
<dbReference type="GO" id="GO:0052621">
    <property type="term" value="F:diguanylate cyclase activity"/>
    <property type="evidence" value="ECO:0007669"/>
    <property type="project" value="TreeGrafter"/>
</dbReference>
<dbReference type="InterPro" id="IPR029787">
    <property type="entry name" value="Nucleotide_cyclase"/>
</dbReference>
<dbReference type="AlphaFoldDB" id="A0A4R2R1D0"/>
<dbReference type="GO" id="GO:0043709">
    <property type="term" value="P:cell adhesion involved in single-species biofilm formation"/>
    <property type="evidence" value="ECO:0007669"/>
    <property type="project" value="TreeGrafter"/>
</dbReference>
<dbReference type="OrthoDB" id="23692at2"/>
<feature type="region of interest" description="Disordered" evidence="1">
    <location>
        <begin position="1"/>
        <end position="48"/>
    </location>
</feature>